<organism evidence="2 3">
    <name type="scientific">Chryseobacterium indicum</name>
    <dbReference type="NCBI Taxonomy" id="2766954"/>
    <lineage>
        <taxon>Bacteria</taxon>
        <taxon>Pseudomonadati</taxon>
        <taxon>Bacteroidota</taxon>
        <taxon>Flavobacteriia</taxon>
        <taxon>Flavobacteriales</taxon>
        <taxon>Weeksellaceae</taxon>
        <taxon>Chryseobacterium group</taxon>
        <taxon>Chryseobacterium</taxon>
    </lineage>
</organism>
<protein>
    <recommendedName>
        <fullName evidence="4">Lipoprotein</fullName>
    </recommendedName>
</protein>
<sequence length="221" mass="25342">MKKLFLFSVLVFLWNCGANSKENSSVVSNGTIQALPKKLESSNPPVFYIAGFEDLVGEYNKKNMNGDGVIESVHKITEDEFDRSIAAYHPYNLYNVQSIINSQQFKDTLAKAGDNDYIKITFPEDYDADNFTYSIASKFEFGNCKSLYSKQLLTKIFDLPNKLDVIITKGKERVLDNPQYNIKRGDYVEALFAIKLNERDETGENKYIYYNLSHDPTKPYK</sequence>
<evidence type="ECO:0000313" key="3">
    <source>
        <dbReference type="Proteomes" id="UP001430374"/>
    </source>
</evidence>
<evidence type="ECO:0000313" key="2">
    <source>
        <dbReference type="EMBL" id="MCF2221516.1"/>
    </source>
</evidence>
<feature type="chain" id="PRO_5045758654" description="Lipoprotein" evidence="1">
    <location>
        <begin position="21"/>
        <end position="221"/>
    </location>
</feature>
<gene>
    <name evidence="2" type="ORF">H9Q08_19810</name>
</gene>
<comment type="caution">
    <text evidence="2">The sequence shown here is derived from an EMBL/GenBank/DDBJ whole genome shotgun (WGS) entry which is preliminary data.</text>
</comment>
<dbReference type="Proteomes" id="UP001430374">
    <property type="component" value="Unassembled WGS sequence"/>
</dbReference>
<dbReference type="RefSeq" id="WP_235132804.1">
    <property type="nucleotide sequence ID" value="NZ_JACSGT010000003.1"/>
</dbReference>
<proteinExistence type="predicted"/>
<dbReference type="EMBL" id="JACSGT010000003">
    <property type="protein sequence ID" value="MCF2221516.1"/>
    <property type="molecule type" value="Genomic_DNA"/>
</dbReference>
<keyword evidence="1" id="KW-0732">Signal</keyword>
<name>A0ABS9CAS1_9FLAO</name>
<accession>A0ABS9CAS1</accession>
<keyword evidence="3" id="KW-1185">Reference proteome</keyword>
<feature type="signal peptide" evidence="1">
    <location>
        <begin position="1"/>
        <end position="20"/>
    </location>
</feature>
<evidence type="ECO:0000256" key="1">
    <source>
        <dbReference type="SAM" id="SignalP"/>
    </source>
</evidence>
<reference evidence="2" key="1">
    <citation type="submission" date="2021-08" db="EMBL/GenBank/DDBJ databases">
        <title>Complete genome sequence of Chryseobacterium sp strain PS-8.</title>
        <authorList>
            <person name="Das S.K."/>
        </authorList>
    </citation>
    <scope>NUCLEOTIDE SEQUENCE</scope>
    <source>
        <strain evidence="2">PS-8</strain>
    </source>
</reference>
<evidence type="ECO:0008006" key="4">
    <source>
        <dbReference type="Google" id="ProtNLM"/>
    </source>
</evidence>